<sequence length="277" mass="30830">MGVSLRSERSGHMTDLKEINVTSALKREAAVTLKNCSLSFDTVPVLNNVNLDVYKNEFLTILGPSGCGKSTLLRLMLNLLQPDKGGEVIFGSDSPSLGMVFQKPVLMPWLTAIKNIELSLSLGTNKKMFSKKEAREKAEGALQLVGLQDFKNHYPHQLSGGMQQRIAIARALAADPTVLLMDEPFGALDEFTREKLNFELLRLWESAETSLSTVVMVTHSIHESVMMSDRVVMMSPRPTGVVDIIPVPLPRPREVGMEDHPEFSRTVHELRKQVKHL</sequence>
<reference evidence="5 6" key="1">
    <citation type="submission" date="2017-06" db="EMBL/GenBank/DDBJ databases">
        <title>Complete genome sequence of Paenibacillus donghaensis KCTC 13049T isolated from East Sea sediment, South Korea.</title>
        <authorList>
            <person name="Jung B.K."/>
            <person name="Hong S.-J."/>
            <person name="Shin J.-H."/>
        </authorList>
    </citation>
    <scope>NUCLEOTIDE SEQUENCE [LARGE SCALE GENOMIC DNA]</scope>
    <source>
        <strain evidence="5 6">KCTC 13049</strain>
    </source>
</reference>
<name>A0A2Z2KMQ6_9BACL</name>
<gene>
    <name evidence="5" type="ORF">B9T62_31055</name>
</gene>
<keyword evidence="1" id="KW-0813">Transport</keyword>
<dbReference type="InterPro" id="IPR050166">
    <property type="entry name" value="ABC_transporter_ATP-bind"/>
</dbReference>
<dbReference type="Pfam" id="PF00005">
    <property type="entry name" value="ABC_tran"/>
    <property type="match status" value="1"/>
</dbReference>
<dbReference type="GO" id="GO:0005524">
    <property type="term" value="F:ATP binding"/>
    <property type="evidence" value="ECO:0007669"/>
    <property type="project" value="UniProtKB-KW"/>
</dbReference>
<dbReference type="PROSITE" id="PS50893">
    <property type="entry name" value="ABC_TRANSPORTER_2"/>
    <property type="match status" value="1"/>
</dbReference>
<evidence type="ECO:0000256" key="2">
    <source>
        <dbReference type="ARBA" id="ARBA00022741"/>
    </source>
</evidence>
<evidence type="ECO:0000313" key="6">
    <source>
        <dbReference type="Proteomes" id="UP000249890"/>
    </source>
</evidence>
<organism evidence="5 6">
    <name type="scientific">Paenibacillus donghaensis</name>
    <dbReference type="NCBI Taxonomy" id="414771"/>
    <lineage>
        <taxon>Bacteria</taxon>
        <taxon>Bacillati</taxon>
        <taxon>Bacillota</taxon>
        <taxon>Bacilli</taxon>
        <taxon>Bacillales</taxon>
        <taxon>Paenibacillaceae</taxon>
        <taxon>Paenibacillus</taxon>
    </lineage>
</organism>
<evidence type="ECO:0000259" key="4">
    <source>
        <dbReference type="PROSITE" id="PS50893"/>
    </source>
</evidence>
<dbReference type="OrthoDB" id="2555964at2"/>
<keyword evidence="6" id="KW-1185">Reference proteome</keyword>
<dbReference type="AlphaFoldDB" id="A0A2Z2KMQ6"/>
<dbReference type="GO" id="GO:0016887">
    <property type="term" value="F:ATP hydrolysis activity"/>
    <property type="evidence" value="ECO:0007669"/>
    <property type="project" value="InterPro"/>
</dbReference>
<dbReference type="PANTHER" id="PTHR42788">
    <property type="entry name" value="TAURINE IMPORT ATP-BINDING PROTEIN-RELATED"/>
    <property type="match status" value="1"/>
</dbReference>
<dbReference type="PROSITE" id="PS00211">
    <property type="entry name" value="ABC_TRANSPORTER_1"/>
    <property type="match status" value="1"/>
</dbReference>
<dbReference type="InterPro" id="IPR017871">
    <property type="entry name" value="ABC_transporter-like_CS"/>
</dbReference>
<dbReference type="InterPro" id="IPR003439">
    <property type="entry name" value="ABC_transporter-like_ATP-bd"/>
</dbReference>
<dbReference type="SUPFAM" id="SSF52540">
    <property type="entry name" value="P-loop containing nucleoside triphosphate hydrolases"/>
    <property type="match status" value="1"/>
</dbReference>
<keyword evidence="3 5" id="KW-0067">ATP-binding</keyword>
<dbReference type="KEGG" id="pdh:B9T62_31055"/>
<dbReference type="Proteomes" id="UP000249890">
    <property type="component" value="Chromosome"/>
</dbReference>
<evidence type="ECO:0000256" key="3">
    <source>
        <dbReference type="ARBA" id="ARBA00022840"/>
    </source>
</evidence>
<dbReference type="EMBL" id="CP021780">
    <property type="protein sequence ID" value="ASA24810.1"/>
    <property type="molecule type" value="Genomic_DNA"/>
</dbReference>
<evidence type="ECO:0000256" key="1">
    <source>
        <dbReference type="ARBA" id="ARBA00022448"/>
    </source>
</evidence>
<dbReference type="SMART" id="SM00382">
    <property type="entry name" value="AAA"/>
    <property type="match status" value="1"/>
</dbReference>
<proteinExistence type="predicted"/>
<dbReference type="PANTHER" id="PTHR42788:SF13">
    <property type="entry name" value="ALIPHATIC SULFONATES IMPORT ATP-BINDING PROTEIN SSUB"/>
    <property type="match status" value="1"/>
</dbReference>
<dbReference type="InterPro" id="IPR003593">
    <property type="entry name" value="AAA+_ATPase"/>
</dbReference>
<evidence type="ECO:0000313" key="5">
    <source>
        <dbReference type="EMBL" id="ASA24810.1"/>
    </source>
</evidence>
<keyword evidence="2" id="KW-0547">Nucleotide-binding</keyword>
<dbReference type="InterPro" id="IPR027417">
    <property type="entry name" value="P-loop_NTPase"/>
</dbReference>
<accession>A0A2Z2KMQ6</accession>
<dbReference type="Gene3D" id="3.40.50.300">
    <property type="entry name" value="P-loop containing nucleotide triphosphate hydrolases"/>
    <property type="match status" value="1"/>
</dbReference>
<protein>
    <submittedName>
        <fullName evidence="5">ABC transporter ATP-binding protein</fullName>
    </submittedName>
</protein>
<feature type="domain" description="ABC transporter" evidence="4">
    <location>
        <begin position="31"/>
        <end position="261"/>
    </location>
</feature>